<evidence type="ECO:0000313" key="7">
    <source>
        <dbReference type="Proteomes" id="UP000318384"/>
    </source>
</evidence>
<protein>
    <submittedName>
        <fullName evidence="6">Flagellar hook-associated protein 3</fullName>
    </submittedName>
</protein>
<evidence type="ECO:0000259" key="4">
    <source>
        <dbReference type="Pfam" id="PF00669"/>
    </source>
</evidence>
<keyword evidence="3" id="KW-0975">Bacterial flagellum</keyword>
<evidence type="ECO:0000256" key="2">
    <source>
        <dbReference type="ARBA" id="ARBA00005709"/>
    </source>
</evidence>
<dbReference type="Pfam" id="PF00669">
    <property type="entry name" value="Flagellin_N"/>
    <property type="match status" value="1"/>
</dbReference>
<feature type="domain" description="Flagellin N-terminal" evidence="4">
    <location>
        <begin position="16"/>
        <end position="148"/>
    </location>
</feature>
<dbReference type="PANTHER" id="PTHR42792">
    <property type="entry name" value="FLAGELLIN"/>
    <property type="match status" value="1"/>
</dbReference>
<dbReference type="GO" id="GO:0005198">
    <property type="term" value="F:structural molecule activity"/>
    <property type="evidence" value="ECO:0007669"/>
    <property type="project" value="InterPro"/>
</dbReference>
<dbReference type="Gene3D" id="1.20.1330.10">
    <property type="entry name" value="f41 fragment of flagellin, N-terminal domain"/>
    <property type="match status" value="2"/>
</dbReference>
<comment type="subcellular location">
    <subcellularLocation>
        <location evidence="1">Bacterial flagellum</location>
    </subcellularLocation>
</comment>
<organism evidence="6 7">
    <name type="scientific">Gimesia aquarii</name>
    <dbReference type="NCBI Taxonomy" id="2527964"/>
    <lineage>
        <taxon>Bacteria</taxon>
        <taxon>Pseudomonadati</taxon>
        <taxon>Planctomycetota</taxon>
        <taxon>Planctomycetia</taxon>
        <taxon>Planctomycetales</taxon>
        <taxon>Planctomycetaceae</taxon>
        <taxon>Gimesia</taxon>
    </lineage>
</organism>
<evidence type="ECO:0000259" key="5">
    <source>
        <dbReference type="Pfam" id="PF00700"/>
    </source>
</evidence>
<dbReference type="SUPFAM" id="SSF64518">
    <property type="entry name" value="Phase 1 flagellin"/>
    <property type="match status" value="1"/>
</dbReference>
<dbReference type="InterPro" id="IPR046358">
    <property type="entry name" value="Flagellin_C"/>
</dbReference>
<dbReference type="InterPro" id="IPR013384">
    <property type="entry name" value="Flagell_FlgL"/>
</dbReference>
<keyword evidence="7" id="KW-1185">Reference proteome</keyword>
<dbReference type="Pfam" id="PF00700">
    <property type="entry name" value="Flagellin_C"/>
    <property type="match status" value="1"/>
</dbReference>
<keyword evidence="6" id="KW-0282">Flagellum</keyword>
<dbReference type="NCBIfam" id="TIGR02550">
    <property type="entry name" value="flagell_flgL"/>
    <property type="match status" value="1"/>
</dbReference>
<dbReference type="EMBL" id="CP037422">
    <property type="protein sequence ID" value="QDU08898.1"/>
    <property type="molecule type" value="Genomic_DNA"/>
</dbReference>
<gene>
    <name evidence="6" type="primary">flgL</name>
    <name evidence="6" type="ORF">V202x_22680</name>
</gene>
<proteinExistence type="inferred from homology"/>
<dbReference type="InterPro" id="IPR001492">
    <property type="entry name" value="Flagellin"/>
</dbReference>
<feature type="domain" description="Flagellin C-terminal" evidence="5">
    <location>
        <begin position="673"/>
        <end position="753"/>
    </location>
</feature>
<dbReference type="InterPro" id="IPR001029">
    <property type="entry name" value="Flagellin_N"/>
</dbReference>
<evidence type="ECO:0000256" key="1">
    <source>
        <dbReference type="ARBA" id="ARBA00004365"/>
    </source>
</evidence>
<dbReference type="GO" id="GO:0071973">
    <property type="term" value="P:bacterial-type flagellum-dependent cell motility"/>
    <property type="evidence" value="ECO:0007669"/>
    <property type="project" value="InterPro"/>
</dbReference>
<reference evidence="6 7" key="1">
    <citation type="submission" date="2019-03" db="EMBL/GenBank/DDBJ databases">
        <title>Deep-cultivation of Planctomycetes and their phenomic and genomic characterization uncovers novel biology.</title>
        <authorList>
            <person name="Wiegand S."/>
            <person name="Jogler M."/>
            <person name="Boedeker C."/>
            <person name="Pinto D."/>
            <person name="Vollmers J."/>
            <person name="Rivas-Marin E."/>
            <person name="Kohn T."/>
            <person name="Peeters S.H."/>
            <person name="Heuer A."/>
            <person name="Rast P."/>
            <person name="Oberbeckmann S."/>
            <person name="Bunk B."/>
            <person name="Jeske O."/>
            <person name="Meyerdierks A."/>
            <person name="Storesund J.E."/>
            <person name="Kallscheuer N."/>
            <person name="Luecker S."/>
            <person name="Lage O.M."/>
            <person name="Pohl T."/>
            <person name="Merkel B.J."/>
            <person name="Hornburger P."/>
            <person name="Mueller R.-W."/>
            <person name="Bruemmer F."/>
            <person name="Labrenz M."/>
            <person name="Spormann A.M."/>
            <person name="Op den Camp H."/>
            <person name="Overmann J."/>
            <person name="Amann R."/>
            <person name="Jetten M.S.M."/>
            <person name="Mascher T."/>
            <person name="Medema M.H."/>
            <person name="Devos D.P."/>
            <person name="Kaster A.-K."/>
            <person name="Ovreas L."/>
            <person name="Rohde M."/>
            <person name="Galperin M.Y."/>
            <person name="Jogler C."/>
        </authorList>
    </citation>
    <scope>NUCLEOTIDE SEQUENCE [LARGE SCALE GENOMIC DNA]</scope>
    <source>
        <strain evidence="6 7">V202</strain>
    </source>
</reference>
<name>A0A517WUK1_9PLAN</name>
<sequence length="753" mass="78535">MSIGPILPGRLPSTMLSERLKVSLNDNALELAKLQQQVSTGQKYTLASESPGAALRTIILQSTFERQQQYQTNINTSASLLTASEAALLGVGDALNQAKSLSLTGIGNTVTDAERLALADEIVSLRTQVLNIGNTEFRGQYLFSGSQTGVAPFEELANGQIVYRGDTHEIESYIGSQVLLPNNFDGITAFSASTPEVGDDINPALTLQTKISDLHSGRGLSQGSLTVTLDNGTPQTQTVDLSGAETVQDLKTLLEDAFAAGPLTLTVDIDPASQNGLRLTPSAGTVAVSNLAGSTLATDLGIASAAVAQVNGTDLDPGITLQTTLASLNGGTGIGTTLGKGLVINNGGKTETIDLSTANTIEDVFNLIRTLDPNLNLGINKSQNGLAISSRISGADFSIGENDSGTNAAGLGIATFSASTPLSELNYGRGVDVDSSNQLQIIRRDGSTIDIDLSGSVTVQDVIDKINDFETFDGTTLLADLNLGQGVPVGATTLDITRRDASVVNVNLAGDTTVQDVLDSINAVDPGNLVASIDPTTNAIQITDNSGAGPLSIASNVVSEALGLAVTEPGTNNAIPLQGNFIPIQLQATLNTTGNGLTIFDGSGTGQLEIPPIEIAFALGIAGVEAGNDPLVGLVGKEPNPLESKGVLSLLSRLETGLRNGNDQEIERIGVLIENEIGRMTRLRGDIGSRLKVLQEADNRLKDQEVELKDSISKEFEADLTEVIVEITQRQTAFEANLQVTSQALQLTLLSFL</sequence>
<dbReference type="OrthoDB" id="225814at2"/>
<keyword evidence="6" id="KW-0966">Cell projection</keyword>
<dbReference type="PANTHER" id="PTHR42792:SF1">
    <property type="entry name" value="FLAGELLAR HOOK-ASSOCIATED PROTEIN 3"/>
    <property type="match status" value="1"/>
</dbReference>
<accession>A0A517WUK1</accession>
<dbReference type="Proteomes" id="UP000318384">
    <property type="component" value="Chromosome"/>
</dbReference>
<evidence type="ECO:0000256" key="3">
    <source>
        <dbReference type="ARBA" id="ARBA00023143"/>
    </source>
</evidence>
<keyword evidence="6" id="KW-0969">Cilium</keyword>
<evidence type="ECO:0000313" key="6">
    <source>
        <dbReference type="EMBL" id="QDU08898.1"/>
    </source>
</evidence>
<dbReference type="GO" id="GO:0009424">
    <property type="term" value="C:bacterial-type flagellum hook"/>
    <property type="evidence" value="ECO:0007669"/>
    <property type="project" value="InterPro"/>
</dbReference>
<dbReference type="RefSeq" id="WP_145174276.1">
    <property type="nucleotide sequence ID" value="NZ_CP037422.1"/>
</dbReference>
<dbReference type="AlphaFoldDB" id="A0A517WUK1"/>
<comment type="similarity">
    <text evidence="2">Belongs to the bacterial flagellin family.</text>
</comment>